<sequence length="186" mass="21283">MKEEAIIVLGCKPKGGKLSDLGHQRLEKAFELYSKKKVPIILSGGYSLKSKKGIGPSEAKIMKGTAINLGIDRKDIFLEEESRDTQGNAYFTKQIVKQKGWPNILVVTSDFHLMKARFFFDFIYGPKFKILYVDVKTGFSKRELAEIEEKERRSRDVMVKMYKENNISPGEDAKVMEILRSFYSKA</sequence>
<dbReference type="InterPro" id="IPR014729">
    <property type="entry name" value="Rossmann-like_a/b/a_fold"/>
</dbReference>
<reference evidence="2" key="1">
    <citation type="journal article" date="2014" name="Front. Microbiol.">
        <title>High frequency of phylogenetically diverse reductive dehalogenase-homologous genes in deep subseafloor sedimentary metagenomes.</title>
        <authorList>
            <person name="Kawai M."/>
            <person name="Futagami T."/>
            <person name="Toyoda A."/>
            <person name="Takaki Y."/>
            <person name="Nishi S."/>
            <person name="Hori S."/>
            <person name="Arai W."/>
            <person name="Tsubouchi T."/>
            <person name="Morono Y."/>
            <person name="Uchiyama I."/>
            <person name="Ito T."/>
            <person name="Fujiyama A."/>
            <person name="Inagaki F."/>
            <person name="Takami H."/>
        </authorList>
    </citation>
    <scope>NUCLEOTIDE SEQUENCE</scope>
    <source>
        <strain evidence="2">Expedition CK06-06</strain>
    </source>
</reference>
<dbReference type="Pfam" id="PF02698">
    <property type="entry name" value="DUF218"/>
    <property type="match status" value="1"/>
</dbReference>
<dbReference type="EMBL" id="BARW01006097">
    <property type="protein sequence ID" value="GAI86214.1"/>
    <property type="molecule type" value="Genomic_DNA"/>
</dbReference>
<dbReference type="PANTHER" id="PTHR30336">
    <property type="entry name" value="INNER MEMBRANE PROTEIN, PROBABLE PERMEASE"/>
    <property type="match status" value="1"/>
</dbReference>
<evidence type="ECO:0000313" key="2">
    <source>
        <dbReference type="EMBL" id="GAI86214.1"/>
    </source>
</evidence>
<comment type="caution">
    <text evidence="2">The sequence shown here is derived from an EMBL/GenBank/DDBJ whole genome shotgun (WGS) entry which is preliminary data.</text>
</comment>
<dbReference type="AlphaFoldDB" id="X1U1P0"/>
<dbReference type="GO" id="GO:0005886">
    <property type="term" value="C:plasma membrane"/>
    <property type="evidence" value="ECO:0007669"/>
    <property type="project" value="TreeGrafter"/>
</dbReference>
<protein>
    <recommendedName>
        <fullName evidence="1">DUF218 domain-containing protein</fullName>
    </recommendedName>
</protein>
<name>X1U1P0_9ZZZZ</name>
<dbReference type="Gene3D" id="3.40.50.620">
    <property type="entry name" value="HUPs"/>
    <property type="match status" value="1"/>
</dbReference>
<feature type="domain" description="DUF218" evidence="1">
    <location>
        <begin position="4"/>
        <end position="121"/>
    </location>
</feature>
<dbReference type="PANTHER" id="PTHR30336:SF20">
    <property type="entry name" value="DUF218 DOMAIN-CONTAINING PROTEIN"/>
    <property type="match status" value="1"/>
</dbReference>
<dbReference type="InterPro" id="IPR003848">
    <property type="entry name" value="DUF218"/>
</dbReference>
<dbReference type="InterPro" id="IPR051599">
    <property type="entry name" value="Cell_Envelope_Assoc"/>
</dbReference>
<dbReference type="CDD" id="cd06259">
    <property type="entry name" value="YdcF-like"/>
    <property type="match status" value="1"/>
</dbReference>
<accession>X1U1P0</accession>
<gene>
    <name evidence="2" type="ORF">S12H4_12778</name>
</gene>
<proteinExistence type="predicted"/>
<organism evidence="2">
    <name type="scientific">marine sediment metagenome</name>
    <dbReference type="NCBI Taxonomy" id="412755"/>
    <lineage>
        <taxon>unclassified sequences</taxon>
        <taxon>metagenomes</taxon>
        <taxon>ecological metagenomes</taxon>
    </lineage>
</organism>
<evidence type="ECO:0000259" key="1">
    <source>
        <dbReference type="Pfam" id="PF02698"/>
    </source>
</evidence>